<dbReference type="AlphaFoldDB" id="A0A423X9P3"/>
<organism evidence="2 3">
    <name type="scientific">Cytospora schulzeri</name>
    <dbReference type="NCBI Taxonomy" id="448051"/>
    <lineage>
        <taxon>Eukaryota</taxon>
        <taxon>Fungi</taxon>
        <taxon>Dikarya</taxon>
        <taxon>Ascomycota</taxon>
        <taxon>Pezizomycotina</taxon>
        <taxon>Sordariomycetes</taxon>
        <taxon>Sordariomycetidae</taxon>
        <taxon>Diaporthales</taxon>
        <taxon>Cytosporaceae</taxon>
        <taxon>Cytospora</taxon>
    </lineage>
</organism>
<proteinExistence type="predicted"/>
<dbReference type="Proteomes" id="UP000283895">
    <property type="component" value="Unassembled WGS sequence"/>
</dbReference>
<evidence type="ECO:0000256" key="1">
    <source>
        <dbReference type="SAM" id="MobiDB-lite"/>
    </source>
</evidence>
<name>A0A423X9P3_9PEZI</name>
<feature type="compositionally biased region" description="Basic residues" evidence="1">
    <location>
        <begin position="18"/>
        <end position="27"/>
    </location>
</feature>
<feature type="region of interest" description="Disordered" evidence="1">
    <location>
        <begin position="18"/>
        <end position="65"/>
    </location>
</feature>
<reference evidence="2 3" key="1">
    <citation type="submission" date="2015-09" db="EMBL/GenBank/DDBJ databases">
        <title>Host preference determinants of Valsa canker pathogens revealed by comparative genomics.</title>
        <authorList>
            <person name="Yin Z."/>
            <person name="Huang L."/>
        </authorList>
    </citation>
    <scope>NUCLEOTIDE SEQUENCE [LARGE SCALE GENOMIC DNA]</scope>
    <source>
        <strain evidence="2 3">03-1</strain>
    </source>
</reference>
<keyword evidence="3" id="KW-1185">Reference proteome</keyword>
<sequence>MNRTVRRTSSPYRILIRRHPSKRKLAKSHLTPCRGPPTERSQAKALQEKIQPEGEEGGGQGGQGTNRYECSICNGTLHKDTIVPHMWAQHRKRATVCGVCGAVLHSQGPGRHLATHRPANFGCAVCGATYRHRRTAETHAGEEGAGPGAGASSSPSSAGGASTGAVRPGGGDVGGFHPAAGDV</sequence>
<dbReference type="EMBL" id="LKEA01000001">
    <property type="protein sequence ID" value="ROW12526.1"/>
    <property type="molecule type" value="Genomic_DNA"/>
</dbReference>
<accession>A0A423X9P3</accession>
<evidence type="ECO:0000313" key="2">
    <source>
        <dbReference type="EMBL" id="ROW12526.1"/>
    </source>
</evidence>
<feature type="region of interest" description="Disordered" evidence="1">
    <location>
        <begin position="136"/>
        <end position="183"/>
    </location>
</feature>
<feature type="compositionally biased region" description="Low complexity" evidence="1">
    <location>
        <begin position="150"/>
        <end position="166"/>
    </location>
</feature>
<evidence type="ECO:0000313" key="3">
    <source>
        <dbReference type="Proteomes" id="UP000283895"/>
    </source>
</evidence>
<evidence type="ECO:0008006" key="4">
    <source>
        <dbReference type="Google" id="ProtNLM"/>
    </source>
</evidence>
<protein>
    <recommendedName>
        <fullName evidence="4">C2H2-type domain-containing protein</fullName>
    </recommendedName>
</protein>
<comment type="caution">
    <text evidence="2">The sequence shown here is derived from an EMBL/GenBank/DDBJ whole genome shotgun (WGS) entry which is preliminary data.</text>
</comment>
<dbReference type="STRING" id="356882.A0A423X9P3"/>
<gene>
    <name evidence="2" type="ORF">VMCG_00734</name>
</gene>